<accession>Q1Q3J8</accession>
<dbReference type="EMBL" id="CT573071">
    <property type="protein sequence ID" value="CAJ74586.1"/>
    <property type="molecule type" value="Genomic_DNA"/>
</dbReference>
<evidence type="ECO:0000313" key="2">
    <source>
        <dbReference type="EMBL" id="QII11697.1"/>
    </source>
</evidence>
<evidence type="ECO:0000313" key="1">
    <source>
        <dbReference type="EMBL" id="CAJ74586.1"/>
    </source>
</evidence>
<reference evidence="2 3" key="3">
    <citation type="submission" date="2020-02" db="EMBL/GenBank/DDBJ databases">
        <title>Newly sequenced genome of strain CSTR1 showed variability in Candidatus Kuenenia stuttgartiensis genomes.</title>
        <authorList>
            <person name="Ding C."/>
            <person name="Adrian L."/>
        </authorList>
    </citation>
    <scope>NUCLEOTIDE SEQUENCE [LARGE SCALE GENOMIC DNA]</scope>
    <source>
        <strain evidence="2 3">CSTR1</strain>
    </source>
</reference>
<dbReference type="AlphaFoldDB" id="Q1Q3J8"/>
<sequence length="74" mass="8954">MTGRQAAPDYRDRFQTCLYDLLWYPIYYKQVAPTELWERAFLFFQKSKLLQKIRNAPLSVGSDMWKKNLLYEAQ</sequence>
<name>Q1Q3J8_KUEST</name>
<dbReference type="EMBL" id="CP049055">
    <property type="protein sequence ID" value="QII11697.1"/>
    <property type="molecule type" value="Genomic_DNA"/>
</dbReference>
<protein>
    <submittedName>
        <fullName evidence="1">Uncharacterized protein</fullName>
    </submittedName>
</protein>
<organism evidence="1">
    <name type="scientific">Kuenenia stuttgartiensis</name>
    <dbReference type="NCBI Taxonomy" id="174633"/>
    <lineage>
        <taxon>Bacteria</taxon>
        <taxon>Pseudomonadati</taxon>
        <taxon>Planctomycetota</taxon>
        <taxon>Candidatus Brocadiia</taxon>
        <taxon>Candidatus Brocadiales</taxon>
        <taxon>Candidatus Brocadiaceae</taxon>
        <taxon>Candidatus Kuenenia</taxon>
    </lineage>
</organism>
<reference evidence="1" key="2">
    <citation type="submission" date="2006-01" db="EMBL/GenBank/DDBJ databases">
        <authorList>
            <person name="Genoscope"/>
        </authorList>
    </citation>
    <scope>NUCLEOTIDE SEQUENCE</scope>
</reference>
<evidence type="ECO:0000313" key="3">
    <source>
        <dbReference type="Proteomes" id="UP000501926"/>
    </source>
</evidence>
<proteinExistence type="predicted"/>
<reference evidence="1" key="1">
    <citation type="journal article" date="2006" name="Nature">
        <title>Deciphering the evolution and metabolism of an anammox bacterium from a community genome.</title>
        <authorList>
            <person name="Strous M."/>
            <person name="Pelletier E."/>
            <person name="Mangenot S."/>
            <person name="Rattei T."/>
            <person name="Lehner A."/>
            <person name="Taylor M.W."/>
            <person name="Horn M."/>
            <person name="Daims H."/>
            <person name="Bartol-Mavel D."/>
            <person name="Wincker P."/>
            <person name="Barbe V."/>
            <person name="Fonknechten N."/>
            <person name="Vallenet D."/>
            <person name="Segurens B."/>
            <person name="Schenowitz-Truong C."/>
            <person name="Medigue C."/>
            <person name="Collingro A."/>
            <person name="Snel B."/>
            <person name="Dutilh B.E."/>
            <person name="OpDenCamp H.J.M."/>
            <person name="vanDerDrift C."/>
            <person name="Cirpus I."/>
            <person name="vanDePas-Schoonen K.T."/>
            <person name="Harhangi H.R."/>
            <person name="vanNiftrik L."/>
            <person name="Schmid M."/>
            <person name="Keltjens J."/>
            <person name="vanDeVossenberg J."/>
            <person name="Kartal B."/>
            <person name="Meier H."/>
            <person name="Frishman D."/>
            <person name="Huynen M.A."/>
            <person name="Mewes H."/>
            <person name="Weissenbach J."/>
            <person name="Jetten M.S.M."/>
            <person name="Wagner M."/>
            <person name="LePaslier D."/>
        </authorList>
    </citation>
    <scope>NUCLEOTIDE SEQUENCE</scope>
</reference>
<dbReference type="Proteomes" id="UP000501926">
    <property type="component" value="Chromosome"/>
</dbReference>
<gene>
    <name evidence="2" type="ORF">KsCSTR_23180</name>
    <name evidence="1" type="ORF">kuste3823</name>
</gene>